<dbReference type="GO" id="GO:0043186">
    <property type="term" value="C:P granule"/>
    <property type="evidence" value="ECO:0007669"/>
    <property type="project" value="UniProtKB-ARBA"/>
</dbReference>
<keyword evidence="12" id="KW-0943">RNA-mediated gene silencing</keyword>
<comment type="similarity">
    <text evidence="14">Belongs to the argonaute family. Piwi subfamily.</text>
</comment>
<keyword evidence="10" id="KW-0810">Translation regulation</keyword>
<evidence type="ECO:0000256" key="2">
    <source>
        <dbReference type="ARBA" id="ARBA00004496"/>
    </source>
</evidence>
<dbReference type="InterPro" id="IPR003100">
    <property type="entry name" value="PAZ_dom"/>
</dbReference>
<dbReference type="Ensembl" id="ENSOTST00005065156.2">
    <property type="protein sequence ID" value="ENSOTSP00005059863.2"/>
    <property type="gene ID" value="ENSOTSG00005023455.2"/>
</dbReference>
<dbReference type="InterPro" id="IPR003165">
    <property type="entry name" value="Piwi"/>
</dbReference>
<keyword evidence="6" id="KW-0540">Nuclease</keyword>
<dbReference type="GeneTree" id="ENSGT00950000183200"/>
<comment type="subunit">
    <text evidence="16">Component of the PET complex.</text>
</comment>
<keyword evidence="13" id="KW-0469">Meiosis</keyword>
<dbReference type="GO" id="GO:0031047">
    <property type="term" value="P:regulatory ncRNA-mediated gene silencing"/>
    <property type="evidence" value="ECO:0007669"/>
    <property type="project" value="UniProtKB-KW"/>
</dbReference>
<dbReference type="FunFam" id="2.170.260.10:FF:000003">
    <property type="entry name" value="Piwi-like RNA-mediated gene silencing 2"/>
    <property type="match status" value="1"/>
</dbReference>
<proteinExistence type="inferred from homology"/>
<dbReference type="Gene3D" id="3.30.420.10">
    <property type="entry name" value="Ribonuclease H-like superfamily/Ribonuclease H"/>
    <property type="match status" value="1"/>
</dbReference>
<evidence type="ECO:0000256" key="5">
    <source>
        <dbReference type="ARBA" id="ARBA00022490"/>
    </source>
</evidence>
<dbReference type="FunFam" id="3.40.50.2300:FF:000141">
    <property type="entry name" value="piwi-like protein 2 isoform X1"/>
    <property type="match status" value="1"/>
</dbReference>
<dbReference type="SMART" id="SM00949">
    <property type="entry name" value="PAZ"/>
    <property type="match status" value="1"/>
</dbReference>
<protein>
    <recommendedName>
        <fullName evidence="15">Piwi-like protein 2</fullName>
    </recommendedName>
</protein>
<evidence type="ECO:0000256" key="8">
    <source>
        <dbReference type="ARBA" id="ARBA00022782"/>
    </source>
</evidence>
<dbReference type="GO" id="GO:0030154">
    <property type="term" value="P:cell differentiation"/>
    <property type="evidence" value="ECO:0007669"/>
    <property type="project" value="UniProtKB-KW"/>
</dbReference>
<dbReference type="SUPFAM" id="SSF53098">
    <property type="entry name" value="Ribonuclease H-like"/>
    <property type="match status" value="1"/>
</dbReference>
<accession>A0A8C8H6F2</accession>
<dbReference type="InterPro" id="IPR014811">
    <property type="entry name" value="ArgoL1"/>
</dbReference>
<dbReference type="FunFam" id="3.30.420.10:FF:000014">
    <property type="entry name" value="Piwi-like RNA-mediated gene silencing 1"/>
    <property type="match status" value="1"/>
</dbReference>
<dbReference type="Pfam" id="PF02171">
    <property type="entry name" value="Piwi"/>
    <property type="match status" value="1"/>
</dbReference>
<evidence type="ECO:0000256" key="13">
    <source>
        <dbReference type="ARBA" id="ARBA00023254"/>
    </source>
</evidence>
<dbReference type="PROSITE" id="PS50822">
    <property type="entry name" value="PIWI"/>
    <property type="match status" value="1"/>
</dbReference>
<keyword evidence="9" id="KW-0378">Hydrolase</keyword>
<evidence type="ECO:0000256" key="11">
    <source>
        <dbReference type="ARBA" id="ARBA00022884"/>
    </source>
</evidence>
<dbReference type="AlphaFoldDB" id="A0A8C8H6F2"/>
<sequence length="968" mass="109226">MDPKKPCFPGLPGATRIPWLQQQAWGRGLRSDEPAIGRARGLMFATDGSASLGRARGFTTAGDTLLMQYGRGVPFPVSDPFIGFARGIPMPRSEDGGISRPRGWLLSTADPTVGVARGEPLLGLGPHPRQATPGQLAKQDLPEEMPSLQAEEEGSSLVSMFRGMGIDPSKTWGRGGLPVNYELFYEDYNGRFAYSLKGYFLSLCSETLHKTGTKGTPLPIGSNHITIHCRNEAVYQYHVTFTPNVESMGMRFGMMKDHRPTTGEVVAFDGSILYLPVKMEEVVHLKSVRRTDNQEVDIKVQMTKILPPNSDLCIPFYNVVLRRVMKILGLKLVGRNHYDPKSAVILGKHRLQVWPGYSTCIKHTDGGLYLQVDVSHKVLRNDSVLDCMNVIYQQSRESFQDECTKELIGSIVITRYNNRTYRIDDIEWGKSPKDTFTMADGSTTTFVEYYSKNYGITIKEMDQPMLIHRPKERSKPGGKQVITGEILLLPELSFMTGIPDKMRKDFRAMKDLTMHINVSSEQHTHSLKQLLKNINTNPEAQTELARWGLEISQDILVTIGRILPLETICLQSVSFVTGADVSWSREVIRDASISCIPMNCWAIFYPRRCAEQAEELVSCFGKVAGPMGLRLDRPIRVELKDDRTETYVKSIHSQLTSEPNVQLVVCIMTGNRDDLYSAIKKLCCVQSPVPSQAINIRTISQPQKLRSVAQKILLQMNCKLGGELWTVNVPLKHLMVIGVDVHHDTSKKNRSVMGFVASLNSLLTRWYSRVTFQMPNEEIINGFRVCLLAALQKYYEVNHNFPEKIVVYRDGVSDGQLKTVELYEIPQLLKCFETFPNYEPKLAFIVVQKRVSTNLYSCSGDRFGTPPPGTVLDHTVTNREWVDFYLMAHHVRQGCGLPTHYISVYNTANLSPDHLQRLTFKMCHMYWNWPGTIRVPAPCKYAHKLAFLSGQYLHSEPAIQLADKLYFL</sequence>
<dbReference type="Pfam" id="PF23278">
    <property type="entry name" value="Piwi_N"/>
    <property type="match status" value="1"/>
</dbReference>
<keyword evidence="20" id="KW-1185">Reference proteome</keyword>
<reference evidence="19" key="2">
    <citation type="submission" date="2025-09" db="UniProtKB">
        <authorList>
            <consortium name="Ensembl"/>
        </authorList>
    </citation>
    <scope>IDENTIFICATION</scope>
</reference>
<organism evidence="19 20">
    <name type="scientific">Oncorhynchus tshawytscha</name>
    <name type="common">Chinook salmon</name>
    <name type="synonym">Salmo tshawytscha</name>
    <dbReference type="NCBI Taxonomy" id="74940"/>
    <lineage>
        <taxon>Eukaryota</taxon>
        <taxon>Metazoa</taxon>
        <taxon>Chordata</taxon>
        <taxon>Craniata</taxon>
        <taxon>Vertebrata</taxon>
        <taxon>Euteleostomi</taxon>
        <taxon>Actinopterygii</taxon>
        <taxon>Neopterygii</taxon>
        <taxon>Teleostei</taxon>
        <taxon>Protacanthopterygii</taxon>
        <taxon>Salmoniformes</taxon>
        <taxon>Salmonidae</taxon>
        <taxon>Salmoninae</taxon>
        <taxon>Oncorhynchus</taxon>
    </lineage>
</organism>
<name>A0A8C8H6F2_ONCTS</name>
<dbReference type="GO" id="GO:0051321">
    <property type="term" value="P:meiotic cell cycle"/>
    <property type="evidence" value="ECO:0007669"/>
    <property type="project" value="UniProtKB-KW"/>
</dbReference>
<dbReference type="InterPro" id="IPR012337">
    <property type="entry name" value="RNaseH-like_sf"/>
</dbReference>
<dbReference type="InterPro" id="IPR036397">
    <property type="entry name" value="RNaseH_sf"/>
</dbReference>
<dbReference type="GO" id="GO:0034584">
    <property type="term" value="F:piRNA binding"/>
    <property type="evidence" value="ECO:0007669"/>
    <property type="project" value="UniProtKB-ARBA"/>
</dbReference>
<evidence type="ECO:0000259" key="18">
    <source>
        <dbReference type="PROSITE" id="PS50822"/>
    </source>
</evidence>
<evidence type="ECO:0000256" key="3">
    <source>
        <dbReference type="ARBA" id="ARBA00022473"/>
    </source>
</evidence>
<evidence type="ECO:0000259" key="17">
    <source>
        <dbReference type="PROSITE" id="PS50821"/>
    </source>
</evidence>
<dbReference type="Pfam" id="PF08699">
    <property type="entry name" value="ArgoL1"/>
    <property type="match status" value="1"/>
</dbReference>
<dbReference type="Gene3D" id="2.170.260.10">
    <property type="entry name" value="paz domain"/>
    <property type="match status" value="1"/>
</dbReference>
<dbReference type="PROSITE" id="PS50821">
    <property type="entry name" value="PAZ"/>
    <property type="match status" value="1"/>
</dbReference>
<keyword evidence="7" id="KW-0255">Endonuclease</keyword>
<evidence type="ECO:0000256" key="15">
    <source>
        <dbReference type="ARBA" id="ARBA00039537"/>
    </source>
</evidence>
<comment type="cofactor">
    <cofactor evidence="1">
        <name>Mg(2+)</name>
        <dbReference type="ChEBI" id="CHEBI:18420"/>
    </cofactor>
</comment>
<evidence type="ECO:0000256" key="4">
    <source>
        <dbReference type="ARBA" id="ARBA00022481"/>
    </source>
</evidence>
<feature type="domain" description="PAZ" evidence="17">
    <location>
        <begin position="383"/>
        <end position="497"/>
    </location>
</feature>
<evidence type="ECO:0000256" key="7">
    <source>
        <dbReference type="ARBA" id="ARBA00022759"/>
    </source>
</evidence>
<evidence type="ECO:0000313" key="19">
    <source>
        <dbReference type="Ensembl" id="ENSOTSP00005059863.2"/>
    </source>
</evidence>
<evidence type="ECO:0000256" key="1">
    <source>
        <dbReference type="ARBA" id="ARBA00001946"/>
    </source>
</evidence>
<dbReference type="Gene3D" id="3.40.50.2300">
    <property type="match status" value="1"/>
</dbReference>
<keyword evidence="8" id="KW-0221">Differentiation</keyword>
<comment type="subcellular location">
    <subcellularLocation>
        <location evidence="2">Cytoplasm</location>
    </subcellularLocation>
</comment>
<dbReference type="GO" id="GO:0004519">
    <property type="term" value="F:endonuclease activity"/>
    <property type="evidence" value="ECO:0007669"/>
    <property type="project" value="UniProtKB-KW"/>
</dbReference>
<dbReference type="Proteomes" id="UP000694402">
    <property type="component" value="Unassembled WGS sequence"/>
</dbReference>
<evidence type="ECO:0000256" key="12">
    <source>
        <dbReference type="ARBA" id="ARBA00023158"/>
    </source>
</evidence>
<dbReference type="GO" id="GO:0016787">
    <property type="term" value="F:hydrolase activity"/>
    <property type="evidence" value="ECO:0007669"/>
    <property type="project" value="UniProtKB-KW"/>
</dbReference>
<evidence type="ECO:0000256" key="6">
    <source>
        <dbReference type="ARBA" id="ARBA00022722"/>
    </source>
</evidence>
<dbReference type="PANTHER" id="PTHR22891">
    <property type="entry name" value="EUKARYOTIC TRANSLATION INITIATION FACTOR 2C"/>
    <property type="match status" value="1"/>
</dbReference>
<dbReference type="GO" id="GO:0006417">
    <property type="term" value="P:regulation of translation"/>
    <property type="evidence" value="ECO:0007669"/>
    <property type="project" value="UniProtKB-KW"/>
</dbReference>
<dbReference type="SUPFAM" id="SSF101690">
    <property type="entry name" value="PAZ domain"/>
    <property type="match status" value="1"/>
</dbReference>
<keyword evidence="11" id="KW-0694">RNA-binding</keyword>
<dbReference type="InterPro" id="IPR036085">
    <property type="entry name" value="PAZ_dom_sf"/>
</dbReference>
<keyword evidence="3" id="KW-0217">Developmental protein</keyword>
<reference evidence="19" key="1">
    <citation type="submission" date="2025-08" db="UniProtKB">
        <authorList>
            <consortium name="Ensembl"/>
        </authorList>
    </citation>
    <scope>IDENTIFICATION</scope>
</reference>
<feature type="domain" description="Piwi" evidence="18">
    <location>
        <begin position="663"/>
        <end position="954"/>
    </location>
</feature>
<dbReference type="CDD" id="cd02845">
    <property type="entry name" value="PAZ_piwi_like"/>
    <property type="match status" value="1"/>
</dbReference>
<gene>
    <name evidence="19" type="primary">PIWIL2</name>
</gene>
<evidence type="ECO:0000313" key="20">
    <source>
        <dbReference type="Proteomes" id="UP000694402"/>
    </source>
</evidence>
<evidence type="ECO:0000256" key="14">
    <source>
        <dbReference type="ARBA" id="ARBA00038291"/>
    </source>
</evidence>
<evidence type="ECO:0000256" key="9">
    <source>
        <dbReference type="ARBA" id="ARBA00022801"/>
    </source>
</evidence>
<dbReference type="SMART" id="SM00950">
    <property type="entry name" value="Piwi"/>
    <property type="match status" value="1"/>
</dbReference>
<evidence type="ECO:0000256" key="10">
    <source>
        <dbReference type="ARBA" id="ARBA00022845"/>
    </source>
</evidence>
<dbReference type="Pfam" id="PF02170">
    <property type="entry name" value="PAZ"/>
    <property type="match status" value="1"/>
</dbReference>
<dbReference type="CDD" id="cd04658">
    <property type="entry name" value="Piwi_piwi-like_Euk"/>
    <property type="match status" value="1"/>
</dbReference>
<evidence type="ECO:0000256" key="16">
    <source>
        <dbReference type="ARBA" id="ARBA00064066"/>
    </source>
</evidence>
<keyword evidence="4" id="KW-0488">Methylation</keyword>
<keyword evidence="5" id="KW-0963">Cytoplasm</keyword>